<feature type="compositionally biased region" description="Basic and acidic residues" evidence="1">
    <location>
        <begin position="318"/>
        <end position="343"/>
    </location>
</feature>
<name>A0A0G4GNA9_9ALVE</name>
<gene>
    <name evidence="2" type="ORF">Cvel_4960</name>
</gene>
<proteinExistence type="predicted"/>
<feature type="region of interest" description="Disordered" evidence="1">
    <location>
        <begin position="723"/>
        <end position="819"/>
    </location>
</feature>
<feature type="compositionally biased region" description="Basic and acidic residues" evidence="1">
    <location>
        <begin position="799"/>
        <end position="810"/>
    </location>
</feature>
<feature type="region of interest" description="Disordered" evidence="1">
    <location>
        <begin position="87"/>
        <end position="148"/>
    </location>
</feature>
<accession>A0A0G4GNA9</accession>
<feature type="region of interest" description="Disordered" evidence="1">
    <location>
        <begin position="1"/>
        <end position="40"/>
    </location>
</feature>
<feature type="region of interest" description="Disordered" evidence="1">
    <location>
        <begin position="235"/>
        <end position="411"/>
    </location>
</feature>
<dbReference type="AlphaFoldDB" id="A0A0G4GNA9"/>
<feature type="compositionally biased region" description="Polar residues" evidence="1">
    <location>
        <begin position="450"/>
        <end position="460"/>
    </location>
</feature>
<feature type="region of interest" description="Disordered" evidence="1">
    <location>
        <begin position="442"/>
        <end position="643"/>
    </location>
</feature>
<feature type="compositionally biased region" description="Gly residues" evidence="1">
    <location>
        <begin position="723"/>
        <end position="735"/>
    </location>
</feature>
<protein>
    <submittedName>
        <fullName evidence="2">Uncharacterized protein</fullName>
    </submittedName>
</protein>
<feature type="compositionally biased region" description="Low complexity" evidence="1">
    <location>
        <begin position="563"/>
        <end position="578"/>
    </location>
</feature>
<organism evidence="2">
    <name type="scientific">Chromera velia CCMP2878</name>
    <dbReference type="NCBI Taxonomy" id="1169474"/>
    <lineage>
        <taxon>Eukaryota</taxon>
        <taxon>Sar</taxon>
        <taxon>Alveolata</taxon>
        <taxon>Colpodellida</taxon>
        <taxon>Chromeraceae</taxon>
        <taxon>Chromera</taxon>
    </lineage>
</organism>
<feature type="compositionally biased region" description="Polar residues" evidence="1">
    <location>
        <begin position="348"/>
        <end position="363"/>
    </location>
</feature>
<feature type="compositionally biased region" description="Low complexity" evidence="1">
    <location>
        <begin position="389"/>
        <end position="410"/>
    </location>
</feature>
<feature type="compositionally biased region" description="Basic and acidic residues" evidence="1">
    <location>
        <begin position="297"/>
        <end position="311"/>
    </location>
</feature>
<sequence length="819" mass="86272">MTERDTSPFHKPRNSFGDPFGAFPLTSISNGDGGKKKHAKPLQLGVDCSLDFSSPLRAQQRHNVSDDLLQNSCGSLGSSINKRFSRGCTVGDEEGQTDHPQVPRLCLQGPREGEEDKHVLPLSGGKQRHGGTPSRSPMYARRPRKAGGSHLHPWYAGASRGPTDLSIDTLASFQDVGRHSHSLVASREGLGRSAVGVSSSLSGGGSALDPLDQGRVTAGGGGHIPWGNDGTDVEMDGRGALSPLTGPRVPVPSPHVSERLQFSSSGAAPLSERPFLEEKGRGGIGGMSSNRLPRPLHLQEEGDGSDGRGMSDEEGEVEKENRATKRDCTPQRAEDVGGDRTPEAPRTNPLSPNRSEQLCQSPTPHLKHRAYRFRMDIGSPPGFPDFHKSPQASPLASLASPSRRGGASAAVVGTFDKTPVRRDRSGSEGDFCMVGGLLEERRKEDEESLGNLTFGQSPQSHVGGGGATGKHTPSRVPARRLPLSENNRAARRDSTLLAASPSHTHSNGGGSLLVPPHPHHAASLHPFPSLRTGGGGAAAAGWERLTTGAGPVRLERAGPPNPNSNTHPHTQQQQQQRQGTPLSAIATGRKGLTPTRASNGAELRASRERGPTPSQLNGGGGTAGGSSFGPLSSSFSTGHGGVRANHALGGFPFLHSHQGDGHHRDDHRERERQGVCLPGELRAFGGLGGLLGSPQMVPRDSSSHPSPPSLRLVDDVTPHFGSGSGRVWSGGGGVEAAGPRVRFPGAAPPQGTHLHGEAMKHFEGFGEASGGPQQQHHPGVWRPPKKQRTEEERKEEEEGGQKEAEGQTHEEEGDDAMGV</sequence>
<feature type="compositionally biased region" description="Gly residues" evidence="1">
    <location>
        <begin position="617"/>
        <end position="627"/>
    </location>
</feature>
<reference evidence="2" key="1">
    <citation type="submission" date="2014-11" db="EMBL/GenBank/DDBJ databases">
        <authorList>
            <person name="Otto D Thomas"/>
            <person name="Naeem Raeece"/>
        </authorList>
    </citation>
    <scope>NUCLEOTIDE SEQUENCE</scope>
</reference>
<dbReference type="VEuPathDB" id="CryptoDB:Cvel_4960"/>
<feature type="compositionally biased region" description="Basic and acidic residues" evidence="1">
    <location>
        <begin position="754"/>
        <end position="764"/>
    </location>
</feature>
<feature type="compositionally biased region" description="Low complexity" evidence="1">
    <location>
        <begin position="628"/>
        <end position="637"/>
    </location>
</feature>
<dbReference type="EMBL" id="CDMZ01001380">
    <property type="protein sequence ID" value="CEM31689.1"/>
    <property type="molecule type" value="Genomic_DNA"/>
</dbReference>
<evidence type="ECO:0000256" key="1">
    <source>
        <dbReference type="SAM" id="MobiDB-lite"/>
    </source>
</evidence>
<evidence type="ECO:0000313" key="2">
    <source>
        <dbReference type="EMBL" id="CEM31689.1"/>
    </source>
</evidence>